<comment type="caution">
    <text evidence="2">The sequence shown here is derived from an EMBL/GenBank/DDBJ whole genome shotgun (WGS) entry which is preliminary data.</text>
</comment>
<dbReference type="EMBL" id="JAMXFF010000008">
    <property type="protein sequence ID" value="MCT7966109.1"/>
    <property type="molecule type" value="Genomic_DNA"/>
</dbReference>
<dbReference type="InterPro" id="IPR041705">
    <property type="entry name" value="PIN_Sll0205"/>
</dbReference>
<keyword evidence="3" id="KW-1185">Reference proteome</keyword>
<accession>A0ABT2MMY7</accession>
<dbReference type="Gene3D" id="3.40.50.1010">
    <property type="entry name" value="5'-nuclease"/>
    <property type="match status" value="1"/>
</dbReference>
<dbReference type="Proteomes" id="UP001525890">
    <property type="component" value="Unassembled WGS sequence"/>
</dbReference>
<dbReference type="PANTHER" id="PTHR36173:SF2">
    <property type="entry name" value="RIBONUCLEASE VAPC16"/>
    <property type="match status" value="1"/>
</dbReference>
<reference evidence="2 3" key="1">
    <citation type="journal article" date="2022" name="Front. Microbiol.">
        <title>High genomic differentiation and limited gene flow indicate recent cryptic speciation within the genus Laspinema (cyanobacteria).</title>
        <authorList>
            <person name="Stanojkovic A."/>
            <person name="Skoupy S."/>
            <person name="Skaloud P."/>
            <person name="Dvorak P."/>
        </authorList>
    </citation>
    <scope>NUCLEOTIDE SEQUENCE [LARGE SCALE GENOMIC DNA]</scope>
    <source>
        <strain evidence="2 3">D2a</strain>
    </source>
</reference>
<protein>
    <submittedName>
        <fullName evidence="2">Type II toxin-antitoxin system VapC family toxin</fullName>
    </submittedName>
</protein>
<dbReference type="InterPro" id="IPR029060">
    <property type="entry name" value="PIN-like_dom_sf"/>
</dbReference>
<dbReference type="RefSeq" id="WP_368005760.1">
    <property type="nucleotide sequence ID" value="NZ_JAMXFF010000008.1"/>
</dbReference>
<dbReference type="PANTHER" id="PTHR36173">
    <property type="entry name" value="RIBONUCLEASE VAPC16-RELATED"/>
    <property type="match status" value="1"/>
</dbReference>
<dbReference type="SUPFAM" id="SSF88723">
    <property type="entry name" value="PIN domain-like"/>
    <property type="match status" value="1"/>
</dbReference>
<dbReference type="InterPro" id="IPR002716">
    <property type="entry name" value="PIN_dom"/>
</dbReference>
<name>A0ABT2MMY7_9CYAN</name>
<dbReference type="InterPro" id="IPR052919">
    <property type="entry name" value="TA_system_RNase"/>
</dbReference>
<evidence type="ECO:0000259" key="1">
    <source>
        <dbReference type="Pfam" id="PF01850"/>
    </source>
</evidence>
<dbReference type="CDD" id="cd09872">
    <property type="entry name" value="PIN_Sll0205-like"/>
    <property type="match status" value="1"/>
</dbReference>
<organism evidence="2 3">
    <name type="scientific">Laspinema palackyanum D2a</name>
    <dbReference type="NCBI Taxonomy" id="2953684"/>
    <lineage>
        <taxon>Bacteria</taxon>
        <taxon>Bacillati</taxon>
        <taxon>Cyanobacteriota</taxon>
        <taxon>Cyanophyceae</taxon>
        <taxon>Oscillatoriophycideae</taxon>
        <taxon>Oscillatoriales</taxon>
        <taxon>Laspinemataceae</taxon>
        <taxon>Laspinema</taxon>
        <taxon>Laspinema palackyanum</taxon>
    </lineage>
</organism>
<evidence type="ECO:0000313" key="2">
    <source>
        <dbReference type="EMBL" id="MCT7966109.1"/>
    </source>
</evidence>
<sequence>MKILLDTHIFLWFISGDTRLSDQVRDAIRDPTHEVYLSVVSVWEAIVKYQLGKLPLPEHPVIYLPKKRDLHQISSLSLDENSVIELAKLPSLHRDPFDRMLICQALHNDLMMATVDSAIRAYPVRVM</sequence>
<dbReference type="Pfam" id="PF01850">
    <property type="entry name" value="PIN"/>
    <property type="match status" value="1"/>
</dbReference>
<feature type="domain" description="PIN" evidence="1">
    <location>
        <begin position="3"/>
        <end position="122"/>
    </location>
</feature>
<evidence type="ECO:0000313" key="3">
    <source>
        <dbReference type="Proteomes" id="UP001525890"/>
    </source>
</evidence>
<gene>
    <name evidence="2" type="ORF">NG799_07165</name>
</gene>
<proteinExistence type="predicted"/>